<dbReference type="InterPro" id="IPR050250">
    <property type="entry name" value="Macrolide_Exporter_MacB"/>
</dbReference>
<evidence type="ECO:0000259" key="7">
    <source>
        <dbReference type="Pfam" id="PF02687"/>
    </source>
</evidence>
<evidence type="ECO:0000256" key="1">
    <source>
        <dbReference type="ARBA" id="ARBA00004651"/>
    </source>
</evidence>
<feature type="transmembrane region" description="Helical" evidence="6">
    <location>
        <begin position="674"/>
        <end position="697"/>
    </location>
</feature>
<feature type="transmembrane region" description="Helical" evidence="6">
    <location>
        <begin position="282"/>
        <end position="307"/>
    </location>
</feature>
<organism evidence="9 10">
    <name type="scientific">Chryseosolibacter histidini</name>
    <dbReference type="NCBI Taxonomy" id="2782349"/>
    <lineage>
        <taxon>Bacteria</taxon>
        <taxon>Pseudomonadati</taxon>
        <taxon>Bacteroidota</taxon>
        <taxon>Cytophagia</taxon>
        <taxon>Cytophagales</taxon>
        <taxon>Chryseotaleaceae</taxon>
        <taxon>Chryseosolibacter</taxon>
    </lineage>
</organism>
<evidence type="ECO:0000256" key="2">
    <source>
        <dbReference type="ARBA" id="ARBA00022475"/>
    </source>
</evidence>
<dbReference type="EMBL" id="JAHESF010000052">
    <property type="protein sequence ID" value="MBT1700937.1"/>
    <property type="molecule type" value="Genomic_DNA"/>
</dbReference>
<feature type="transmembrane region" description="Helical" evidence="6">
    <location>
        <begin position="328"/>
        <end position="356"/>
    </location>
</feature>
<dbReference type="PANTHER" id="PTHR30572">
    <property type="entry name" value="MEMBRANE COMPONENT OF TRANSPORTER-RELATED"/>
    <property type="match status" value="1"/>
</dbReference>
<dbReference type="InterPro" id="IPR025857">
    <property type="entry name" value="MacB_PCD"/>
</dbReference>
<feature type="transmembrane region" description="Helical" evidence="6">
    <location>
        <begin position="21"/>
        <end position="41"/>
    </location>
</feature>
<dbReference type="InterPro" id="IPR003838">
    <property type="entry name" value="ABC3_permease_C"/>
</dbReference>
<keyword evidence="3 6" id="KW-0812">Transmembrane</keyword>
<dbReference type="Pfam" id="PF12704">
    <property type="entry name" value="MacB_PCD"/>
    <property type="match status" value="2"/>
</dbReference>
<sequence length="798" mass="88572">MLGSYIKTSGRSMMRNKLFSFINIVGLAISMSVGLLMIAFLSDLLSYDKFHVNHNRIYRVCDTYQNLDQKPIRLASTSVKAGLRIQEDKTGIDEMVLMRNGFGGDARSGNQVVPVGGLWASESFFKVFTFPLLQGNAATALREPYSIVLTEKTAKKIFGDANALGQTILFDTTAYAVTGVMKDIPALSHMHFEMLVSFSTFELPTHHAAHDMKWEHVWSNYVYVVLPEGSDPEALQRRLDKISAEENAALAHTKIKLWLQPMNNIVLGEDLSNQIGPTMVAAVPWVIGILSFVVILSACFNYTNLSIARSLRRSREVGIRKVIGALKIHVLGQFIAEALIISLLALVIAFGIFLLLRPQFMSIAPELANIVRLDLSPRIIAYFLLLAVAVGISAGFLPALFFSRINAVYVLKQTAGVKIFRNVSLRKALIVMQYVFSLAFIAATIIGYRQYRHFLTFDLGFKTENILNIKLGKNNADLLAKELKELPEITNLSRSLMITSVGSYYGENVKYTDPLDSALVYYNSIDEQYLPIHGHRLLAGRNFTAKAPDAEETEIIINEQVMKRFNIGGNNPAKAVGDFITFHGKKLQIIGVLKDFHYGKVDSEISPVCFRYYTGGKGRNGYINAGISTTDLPATMDKIEKAWKKIDPVHPMEAVFYDDQIEKAYSEFSAMIKIIGFLSFLAISIASMGLLGMVVFTTETRLREVSIRKVLGATEGHLIYLLSRGFLLLLAVSALIALPATYYLFDQVFLSDIVHRAPIGISELLLSIAVVMGVALLMIGSQTLRVARSNPADVLKNE</sequence>
<feature type="domain" description="ABC3 transporter permease C-terminal" evidence="7">
    <location>
        <begin position="289"/>
        <end position="406"/>
    </location>
</feature>
<evidence type="ECO:0000256" key="4">
    <source>
        <dbReference type="ARBA" id="ARBA00022989"/>
    </source>
</evidence>
<dbReference type="GO" id="GO:0005886">
    <property type="term" value="C:plasma membrane"/>
    <property type="evidence" value="ECO:0007669"/>
    <property type="project" value="UniProtKB-SubCell"/>
</dbReference>
<feature type="domain" description="ABC3 transporter permease C-terminal" evidence="7">
    <location>
        <begin position="677"/>
        <end position="791"/>
    </location>
</feature>
<reference evidence="9 10" key="1">
    <citation type="submission" date="2021-05" db="EMBL/GenBank/DDBJ databases">
        <title>A Polyphasic approach of four new species of the genus Ohtaekwangia: Ohtaekwangia histidinii sp. nov., Ohtaekwangia cretensis sp. nov., Ohtaekwangia indiensis sp. nov., Ohtaekwangia reichenbachii sp. nov. from diverse environment.</title>
        <authorList>
            <person name="Octaviana S."/>
        </authorList>
    </citation>
    <scope>NUCLEOTIDE SEQUENCE [LARGE SCALE GENOMIC DNA]</scope>
    <source>
        <strain evidence="9 10">PWU4</strain>
    </source>
</reference>
<feature type="transmembrane region" description="Helical" evidence="6">
    <location>
        <begin position="428"/>
        <end position="448"/>
    </location>
</feature>
<accession>A0AAP2DTI2</accession>
<dbReference type="AlphaFoldDB" id="A0AAP2DTI2"/>
<dbReference type="Pfam" id="PF02687">
    <property type="entry name" value="FtsX"/>
    <property type="match status" value="2"/>
</dbReference>
<comment type="subcellular location">
    <subcellularLocation>
        <location evidence="1">Cell membrane</location>
        <topology evidence="1">Multi-pass membrane protein</topology>
    </subcellularLocation>
</comment>
<gene>
    <name evidence="9" type="ORF">KK083_28855</name>
</gene>
<evidence type="ECO:0000313" key="9">
    <source>
        <dbReference type="EMBL" id="MBT1700937.1"/>
    </source>
</evidence>
<feature type="domain" description="MacB-like periplasmic core" evidence="8">
    <location>
        <begin position="464"/>
        <end position="596"/>
    </location>
</feature>
<feature type="transmembrane region" description="Helical" evidence="6">
    <location>
        <begin position="718"/>
        <end position="745"/>
    </location>
</feature>
<dbReference type="Proteomes" id="UP001319200">
    <property type="component" value="Unassembled WGS sequence"/>
</dbReference>
<keyword evidence="4 6" id="KW-1133">Transmembrane helix</keyword>
<evidence type="ECO:0000313" key="10">
    <source>
        <dbReference type="Proteomes" id="UP001319200"/>
    </source>
</evidence>
<keyword evidence="2" id="KW-1003">Cell membrane</keyword>
<comment type="caution">
    <text evidence="9">The sequence shown here is derived from an EMBL/GenBank/DDBJ whole genome shotgun (WGS) entry which is preliminary data.</text>
</comment>
<evidence type="ECO:0000256" key="5">
    <source>
        <dbReference type="ARBA" id="ARBA00023136"/>
    </source>
</evidence>
<proteinExistence type="predicted"/>
<feature type="transmembrane region" description="Helical" evidence="6">
    <location>
        <begin position="379"/>
        <end position="402"/>
    </location>
</feature>
<evidence type="ECO:0000256" key="6">
    <source>
        <dbReference type="SAM" id="Phobius"/>
    </source>
</evidence>
<dbReference type="PANTHER" id="PTHR30572:SF18">
    <property type="entry name" value="ABC-TYPE MACROLIDE FAMILY EXPORT SYSTEM PERMEASE COMPONENT 2"/>
    <property type="match status" value="1"/>
</dbReference>
<keyword evidence="5 6" id="KW-0472">Membrane</keyword>
<name>A0AAP2DTI2_9BACT</name>
<feature type="transmembrane region" description="Helical" evidence="6">
    <location>
        <begin position="757"/>
        <end position="779"/>
    </location>
</feature>
<dbReference type="GO" id="GO:0022857">
    <property type="term" value="F:transmembrane transporter activity"/>
    <property type="evidence" value="ECO:0007669"/>
    <property type="project" value="TreeGrafter"/>
</dbReference>
<evidence type="ECO:0000259" key="8">
    <source>
        <dbReference type="Pfam" id="PF12704"/>
    </source>
</evidence>
<protein>
    <submittedName>
        <fullName evidence="9">ABC transporter permease</fullName>
    </submittedName>
</protein>
<keyword evidence="10" id="KW-1185">Reference proteome</keyword>
<evidence type="ECO:0000256" key="3">
    <source>
        <dbReference type="ARBA" id="ARBA00022692"/>
    </source>
</evidence>
<feature type="domain" description="MacB-like periplasmic core" evidence="8">
    <location>
        <begin position="20"/>
        <end position="241"/>
    </location>
</feature>